<proteinExistence type="predicted"/>
<sequence length="405" mass="47247">MIFTRVKVKNLYCFEETELDLTYPRRITDSVIEHEYLDERASNFRFKRLCIISGANASGKSSFGKVMLDIINIISRGREWAEKHSYHLTVEDQPGEIEVEFVYPTASQLKFRTLFLQIHSGIFKFRYAECPISKYDSVERCREKIAGILENKRAHGSSIYLDNLDGDSYHSKWDALEKQLSEEPLSKSWAFIISNINNSSDAHYIDKENKNYKSILLKILKTFDPSIERIADIFEEDSEGNRYITGYRIYFSNGKHCAMNEKGELDREYAHLFSQGTYQGIAVAGFTHNLIREMSHPKVSGTFFLDEKMSNSHTEIEREIVNLLAQKTNRYSQFFYTTHNYDILEMGFPMHSFVFIKRERGGNPQFIWADQACNKNDRNILSYVKNNFFNTIPDVSLLDEILWAE</sequence>
<name>A0ABZ3BZF2_9GAMM</name>
<dbReference type="RefSeq" id="WP_026879228.1">
    <property type="nucleotide sequence ID" value="NZ_AZOD01000028.1"/>
</dbReference>
<evidence type="ECO:0000259" key="1">
    <source>
        <dbReference type="Pfam" id="PF13304"/>
    </source>
</evidence>
<evidence type="ECO:0000313" key="2">
    <source>
        <dbReference type="EMBL" id="WZW87929.1"/>
    </source>
</evidence>
<evidence type="ECO:0000313" key="3">
    <source>
        <dbReference type="Proteomes" id="UP001449178"/>
    </source>
</evidence>
<dbReference type="Gene3D" id="3.40.50.300">
    <property type="entry name" value="P-loop containing nucleotide triphosphate hydrolases"/>
    <property type="match status" value="1"/>
</dbReference>
<accession>A0ABZ3BZF2</accession>
<reference evidence="2 3" key="1">
    <citation type="submission" date="2024-03" db="EMBL/GenBank/DDBJ databases">
        <title>Complete Genome Sequence and Annotation of Ignatzschineria larvae DSM 13226.</title>
        <authorList>
            <person name="Cantrell E."/>
            <person name="Burcham Z.M."/>
        </authorList>
    </citation>
    <scope>NUCLEOTIDE SEQUENCE [LARGE SCALE GENOMIC DNA]</scope>
    <source>
        <strain evidence="2 3">DSM 13226</strain>
    </source>
</reference>
<dbReference type="PANTHER" id="PTHR40396">
    <property type="entry name" value="ATPASE-LIKE PROTEIN"/>
    <property type="match status" value="1"/>
</dbReference>
<dbReference type="InterPro" id="IPR027417">
    <property type="entry name" value="P-loop_NTPase"/>
</dbReference>
<feature type="domain" description="ATPase AAA-type core" evidence="1">
    <location>
        <begin position="52"/>
        <end position="344"/>
    </location>
</feature>
<dbReference type="SUPFAM" id="SSF52540">
    <property type="entry name" value="P-loop containing nucleoside triphosphate hydrolases"/>
    <property type="match status" value="1"/>
</dbReference>
<gene>
    <name evidence="2" type="ORF">WMO13_00685</name>
</gene>
<protein>
    <submittedName>
        <fullName evidence="2">AAA family ATPase</fullName>
    </submittedName>
</protein>
<keyword evidence="3" id="KW-1185">Reference proteome</keyword>
<dbReference type="Pfam" id="PF13304">
    <property type="entry name" value="AAA_21"/>
    <property type="match status" value="1"/>
</dbReference>
<dbReference type="PANTHER" id="PTHR40396:SF1">
    <property type="entry name" value="ATPASE AAA-TYPE CORE DOMAIN-CONTAINING PROTEIN"/>
    <property type="match status" value="1"/>
</dbReference>
<organism evidence="2 3">
    <name type="scientific">Ignatzschineria larvae DSM 13226</name>
    <dbReference type="NCBI Taxonomy" id="1111732"/>
    <lineage>
        <taxon>Bacteria</taxon>
        <taxon>Pseudomonadati</taxon>
        <taxon>Pseudomonadota</taxon>
        <taxon>Gammaproteobacteria</taxon>
        <taxon>Cardiobacteriales</taxon>
        <taxon>Ignatzschineriaceae</taxon>
        <taxon>Ignatzschineria</taxon>
    </lineage>
</organism>
<dbReference type="InterPro" id="IPR003959">
    <property type="entry name" value="ATPase_AAA_core"/>
</dbReference>
<dbReference type="Proteomes" id="UP001449178">
    <property type="component" value="Chromosome"/>
</dbReference>
<dbReference type="EMBL" id="CP150637">
    <property type="protein sequence ID" value="WZW87929.1"/>
    <property type="molecule type" value="Genomic_DNA"/>
</dbReference>